<dbReference type="FunFam" id="1.10.10.10:FF:000001">
    <property type="entry name" value="LysR family transcriptional regulator"/>
    <property type="match status" value="1"/>
</dbReference>
<dbReference type="Gene3D" id="3.40.190.10">
    <property type="entry name" value="Periplasmic binding protein-like II"/>
    <property type="match status" value="2"/>
</dbReference>
<dbReference type="GO" id="GO:0043565">
    <property type="term" value="F:sequence-specific DNA binding"/>
    <property type="evidence" value="ECO:0007669"/>
    <property type="project" value="TreeGrafter"/>
</dbReference>
<dbReference type="InterPro" id="IPR058163">
    <property type="entry name" value="LysR-type_TF_proteobact-type"/>
</dbReference>
<evidence type="ECO:0000259" key="5">
    <source>
        <dbReference type="PROSITE" id="PS50931"/>
    </source>
</evidence>
<name>A0A8J6PPI6_9HYPH</name>
<dbReference type="GO" id="GO:0003700">
    <property type="term" value="F:DNA-binding transcription factor activity"/>
    <property type="evidence" value="ECO:0007669"/>
    <property type="project" value="InterPro"/>
</dbReference>
<gene>
    <name evidence="6" type="ORF">ICI42_12295</name>
</gene>
<evidence type="ECO:0000256" key="4">
    <source>
        <dbReference type="ARBA" id="ARBA00023163"/>
    </source>
</evidence>
<evidence type="ECO:0000313" key="7">
    <source>
        <dbReference type="Proteomes" id="UP000643405"/>
    </source>
</evidence>
<comment type="caution">
    <text evidence="6">The sequence shown here is derived from an EMBL/GenBank/DDBJ whole genome shotgun (WGS) entry which is preliminary data.</text>
</comment>
<dbReference type="Pfam" id="PF03466">
    <property type="entry name" value="LysR_substrate"/>
    <property type="match status" value="1"/>
</dbReference>
<dbReference type="InterPro" id="IPR036388">
    <property type="entry name" value="WH-like_DNA-bd_sf"/>
</dbReference>
<feature type="domain" description="HTH lysR-type" evidence="5">
    <location>
        <begin position="10"/>
        <end position="67"/>
    </location>
</feature>
<dbReference type="AlphaFoldDB" id="A0A8J6PPI6"/>
<keyword evidence="4" id="KW-0804">Transcription</keyword>
<dbReference type="EMBL" id="JACVVX010000003">
    <property type="protein sequence ID" value="MBD0415440.1"/>
    <property type="molecule type" value="Genomic_DNA"/>
</dbReference>
<keyword evidence="3" id="KW-0238">DNA-binding</keyword>
<dbReference type="CDD" id="cd08481">
    <property type="entry name" value="PBP2_GcdR_like"/>
    <property type="match status" value="1"/>
</dbReference>
<sequence>MDPLTRRLLPSTTALVAFDAVARLGSFSAGAKSLNLTQGALSRQIALLEQQLGVTLFERTNRGIALTERGKTYAAGVADIIQRIRTLSLETLSGSPAKSIGIAVLPTMGTRWLLPRISDFVGKNPDIIINFATRIGHFDFRTEQLDAAIHIGAPDWPGAECNFLMGETVAPVCSPAFLAKHPIEEPSALLKLPLLEMASRPGAWRYWFSTLGLEANHRGGMRFEQFISVAQACIEGLGVALMPTFLIASELESGQLVQAFDWRVKSPSSYYLVTPRDRERSLSLIRFSDWLIAQANAFDAEGGDSGG</sequence>
<dbReference type="PANTHER" id="PTHR30537:SF26">
    <property type="entry name" value="GLYCINE CLEAVAGE SYSTEM TRANSCRIPTIONAL ACTIVATOR"/>
    <property type="match status" value="1"/>
</dbReference>
<keyword evidence="7" id="KW-1185">Reference proteome</keyword>
<proteinExistence type="inferred from homology"/>
<evidence type="ECO:0000256" key="3">
    <source>
        <dbReference type="ARBA" id="ARBA00023125"/>
    </source>
</evidence>
<reference evidence="6" key="1">
    <citation type="submission" date="2020-09" db="EMBL/GenBank/DDBJ databases">
        <title>Genome seq and assembly of Tianweitania sp.</title>
        <authorList>
            <person name="Chhetri G."/>
        </authorList>
    </citation>
    <scope>NUCLEOTIDE SEQUENCE</scope>
    <source>
        <strain evidence="6">Rool2</strain>
    </source>
</reference>
<keyword evidence="2" id="KW-0805">Transcription regulation</keyword>
<dbReference type="Pfam" id="PF00126">
    <property type="entry name" value="HTH_1"/>
    <property type="match status" value="1"/>
</dbReference>
<dbReference type="InterPro" id="IPR005119">
    <property type="entry name" value="LysR_subst-bd"/>
</dbReference>
<dbReference type="GO" id="GO:0006351">
    <property type="term" value="P:DNA-templated transcription"/>
    <property type="evidence" value="ECO:0007669"/>
    <property type="project" value="TreeGrafter"/>
</dbReference>
<dbReference type="InterPro" id="IPR036390">
    <property type="entry name" value="WH_DNA-bd_sf"/>
</dbReference>
<dbReference type="RefSeq" id="WP_188164859.1">
    <property type="nucleotide sequence ID" value="NZ_JACVVX010000003.1"/>
</dbReference>
<dbReference type="Gene3D" id="1.10.10.10">
    <property type="entry name" value="Winged helix-like DNA-binding domain superfamily/Winged helix DNA-binding domain"/>
    <property type="match status" value="1"/>
</dbReference>
<dbReference type="PANTHER" id="PTHR30537">
    <property type="entry name" value="HTH-TYPE TRANSCRIPTIONAL REGULATOR"/>
    <property type="match status" value="1"/>
</dbReference>
<comment type="similarity">
    <text evidence="1">Belongs to the LysR transcriptional regulatory family.</text>
</comment>
<dbReference type="PRINTS" id="PR00039">
    <property type="entry name" value="HTHLYSR"/>
</dbReference>
<dbReference type="PROSITE" id="PS50931">
    <property type="entry name" value="HTH_LYSR"/>
    <property type="match status" value="1"/>
</dbReference>
<evidence type="ECO:0000313" key="6">
    <source>
        <dbReference type="EMBL" id="MBD0415440.1"/>
    </source>
</evidence>
<dbReference type="SUPFAM" id="SSF53850">
    <property type="entry name" value="Periplasmic binding protein-like II"/>
    <property type="match status" value="1"/>
</dbReference>
<protein>
    <submittedName>
        <fullName evidence="6">LysR family transcriptional regulator</fullName>
    </submittedName>
</protein>
<dbReference type="Proteomes" id="UP000643405">
    <property type="component" value="Unassembled WGS sequence"/>
</dbReference>
<evidence type="ECO:0000256" key="2">
    <source>
        <dbReference type="ARBA" id="ARBA00023015"/>
    </source>
</evidence>
<dbReference type="SUPFAM" id="SSF46785">
    <property type="entry name" value="Winged helix' DNA-binding domain"/>
    <property type="match status" value="1"/>
</dbReference>
<dbReference type="InterPro" id="IPR000847">
    <property type="entry name" value="LysR_HTH_N"/>
</dbReference>
<dbReference type="FunFam" id="3.40.190.10:FF:000017">
    <property type="entry name" value="Glycine cleavage system transcriptional activator"/>
    <property type="match status" value="1"/>
</dbReference>
<evidence type="ECO:0000256" key="1">
    <source>
        <dbReference type="ARBA" id="ARBA00009437"/>
    </source>
</evidence>
<accession>A0A8J6PPI6</accession>
<organism evidence="6 7">
    <name type="scientific">Oryzicola mucosus</name>
    <dbReference type="NCBI Taxonomy" id="2767425"/>
    <lineage>
        <taxon>Bacteria</taxon>
        <taxon>Pseudomonadati</taxon>
        <taxon>Pseudomonadota</taxon>
        <taxon>Alphaproteobacteria</taxon>
        <taxon>Hyphomicrobiales</taxon>
        <taxon>Phyllobacteriaceae</taxon>
        <taxon>Oryzicola</taxon>
    </lineage>
</organism>